<dbReference type="PANTHER" id="PTHR33463:SF187">
    <property type="entry name" value="AND NB-ARC DOMAIN DISEASE RESISTANCE PROTEIN, PUTATIVE-RELATED"/>
    <property type="match status" value="1"/>
</dbReference>
<reference evidence="4" key="2">
    <citation type="submission" date="2008-04" db="EMBL/GenBank/DDBJ databases">
        <title>A phylogenetic analysis of indel dynamics in the cotton genus.</title>
        <authorList>
            <person name="Grover C.E."/>
            <person name="Yu Y."/>
            <person name="Wing R.A."/>
            <person name="Paterson A.H."/>
            <person name="Wendel J.F."/>
        </authorList>
    </citation>
    <scope>NUCLEOTIDE SEQUENCE</scope>
</reference>
<organism evidence="4">
    <name type="scientific">Gossypium raimondii</name>
    <name type="common">Peruvian cotton</name>
    <name type="synonym">Gossypium klotzschianum subsp. raimondii</name>
    <dbReference type="NCBI Taxonomy" id="29730"/>
    <lineage>
        <taxon>Eukaryota</taxon>
        <taxon>Viridiplantae</taxon>
        <taxon>Streptophyta</taxon>
        <taxon>Embryophyta</taxon>
        <taxon>Tracheophyta</taxon>
        <taxon>Spermatophyta</taxon>
        <taxon>Magnoliopsida</taxon>
        <taxon>eudicotyledons</taxon>
        <taxon>Gunneridae</taxon>
        <taxon>Pentapetalae</taxon>
        <taxon>rosids</taxon>
        <taxon>malvids</taxon>
        <taxon>Malvales</taxon>
        <taxon>Malvaceae</taxon>
        <taxon>Malvoideae</taxon>
        <taxon>Gossypium</taxon>
    </lineage>
</organism>
<dbReference type="OrthoDB" id="988845at2759"/>
<protein>
    <submittedName>
        <fullName evidence="4">Disease resistance related protein</fullName>
    </submittedName>
</protein>
<keyword evidence="1" id="KW-0611">Plant defense</keyword>
<dbReference type="GO" id="GO:0006952">
    <property type="term" value="P:defense response"/>
    <property type="evidence" value="ECO:0007669"/>
    <property type="project" value="UniProtKB-KW"/>
</dbReference>
<dbReference type="FunFam" id="3.40.50.300:FF:001091">
    <property type="entry name" value="Probable disease resistance protein At1g61300"/>
    <property type="match status" value="1"/>
</dbReference>
<dbReference type="Gene3D" id="3.40.50.300">
    <property type="entry name" value="P-loop containing nucleotide triphosphate hydrolases"/>
    <property type="match status" value="1"/>
</dbReference>
<name>B2ZAR5_GOSRA</name>
<dbReference type="GO" id="GO:0043531">
    <property type="term" value="F:ADP binding"/>
    <property type="evidence" value="ECO:0007669"/>
    <property type="project" value="InterPro"/>
</dbReference>
<dbReference type="RefSeq" id="XP_012453118.1">
    <property type="nucleotide sequence ID" value="XM_012597664.1"/>
</dbReference>
<evidence type="ECO:0000313" key="4">
    <source>
        <dbReference type="EMBL" id="ACD56636.1"/>
    </source>
</evidence>
<dbReference type="AlphaFoldDB" id="B2ZAR5"/>
<dbReference type="PRINTS" id="PR00364">
    <property type="entry name" value="DISEASERSIST"/>
</dbReference>
<accession>B2ZAR5</accession>
<feature type="domain" description="NB-ARC" evidence="3">
    <location>
        <begin position="120"/>
        <end position="251"/>
    </location>
</feature>
<dbReference type="InterPro" id="IPR002182">
    <property type="entry name" value="NB-ARC"/>
</dbReference>
<dbReference type="SUPFAM" id="SSF52540">
    <property type="entry name" value="P-loop containing nucleoside triphosphate hydrolases"/>
    <property type="match status" value="1"/>
</dbReference>
<evidence type="ECO:0000256" key="1">
    <source>
        <dbReference type="ARBA" id="ARBA00022821"/>
    </source>
</evidence>
<dbReference type="GeneID" id="105775133"/>
<keyword evidence="2" id="KW-0175">Coiled coil</keyword>
<feature type="coiled-coil region" evidence="2">
    <location>
        <begin position="15"/>
        <end position="110"/>
    </location>
</feature>
<dbReference type="Pfam" id="PF00931">
    <property type="entry name" value="NB-ARC"/>
    <property type="match status" value="1"/>
</dbReference>
<dbReference type="InterPro" id="IPR050905">
    <property type="entry name" value="Plant_NBS-LRR"/>
</dbReference>
<evidence type="ECO:0000256" key="2">
    <source>
        <dbReference type="SAM" id="Coils"/>
    </source>
</evidence>
<dbReference type="KEGG" id="gra:105775133"/>
<dbReference type="EMBL" id="EU626442">
    <property type="protein sequence ID" value="ACD56636.1"/>
    <property type="molecule type" value="Genomic_DNA"/>
</dbReference>
<reference evidence="4" key="1">
    <citation type="journal article" date="2008" name="Mol. Biol. Evol.">
        <title>A phylogenetic analysis of indel dynamics in the cotton genus.</title>
        <authorList>
            <person name="Grover C.E."/>
            <person name="Yu Y."/>
            <person name="Wing R.A."/>
            <person name="Paterson A.H."/>
            <person name="Wendel J.F."/>
        </authorList>
    </citation>
    <scope>NUCLEOTIDE SEQUENCE</scope>
</reference>
<sequence length="257" mass="30134">MEFALNKIDKHWDNNRSLNQHMNDLKRKVMELNGVKEDIDSRMKVELQPRKKLKREVQIWLENVERINGEVQNLNERIGESSTLTRGFHADDVLKRIREVEELIQFCRQQDYQVKGTKVCMEEIWKCLMDDEVGKIGVWGMGGVGKTSIMKLINNQLLQEREKFDIVIWITAPKEMSIAKLQKAIASQIKVTFCGDECETRRARMLFETLSWKSRFVVIFDDIWEAVSLEKLGIPEPSTGIKLVLKTKKRKLKKWGR</sequence>
<evidence type="ECO:0000259" key="3">
    <source>
        <dbReference type="Pfam" id="PF00931"/>
    </source>
</evidence>
<dbReference type="InterPro" id="IPR027417">
    <property type="entry name" value="P-loop_NTPase"/>
</dbReference>
<dbReference type="PANTHER" id="PTHR33463">
    <property type="entry name" value="NB-ARC DOMAIN-CONTAINING PROTEIN-RELATED"/>
    <property type="match status" value="1"/>
</dbReference>
<proteinExistence type="predicted"/>